<evidence type="ECO:0000313" key="7">
    <source>
        <dbReference type="EMBL" id="OPH38305.1"/>
    </source>
</evidence>
<dbReference type="InterPro" id="IPR051013">
    <property type="entry name" value="MBL_superfamily_lactonases"/>
</dbReference>
<dbReference type="SUPFAM" id="SSF56281">
    <property type="entry name" value="Metallo-hydrolase/oxidoreductase"/>
    <property type="match status" value="1"/>
</dbReference>
<dbReference type="EMBL" id="MXAN01000019">
    <property type="protein sequence ID" value="OPH38305.1"/>
    <property type="molecule type" value="Genomic_DNA"/>
</dbReference>
<reference evidence="8" key="1">
    <citation type="submission" date="2017-03" db="EMBL/GenBank/DDBJ databases">
        <title>Draft genome sequence of Moraxella equi CCUG 4950T type strain.</title>
        <authorList>
            <person name="Salva-Serra F."/>
            <person name="Engstrom-Jakobsson H."/>
            <person name="Thorell K."/>
            <person name="Jaen-Luchoro D."/>
            <person name="Gonzales-Siles L."/>
            <person name="Karlsson R."/>
            <person name="Yazdan S."/>
            <person name="Boulund F."/>
            <person name="Johnning A."/>
            <person name="Engstrand L."/>
            <person name="Kristiansson E."/>
            <person name="Moore E."/>
        </authorList>
    </citation>
    <scope>NUCLEOTIDE SEQUENCE [LARGE SCALE GENOMIC DNA]</scope>
    <source>
        <strain evidence="8">CCUG 4441</strain>
    </source>
</reference>
<evidence type="ECO:0000313" key="8">
    <source>
        <dbReference type="Proteomes" id="UP000191025"/>
    </source>
</evidence>
<keyword evidence="4" id="KW-0862">Zinc</keyword>
<dbReference type="PANTHER" id="PTHR42978:SF6">
    <property type="entry name" value="QUORUM-QUENCHING LACTONASE YTNP-RELATED"/>
    <property type="match status" value="1"/>
</dbReference>
<evidence type="ECO:0000256" key="4">
    <source>
        <dbReference type="ARBA" id="ARBA00022833"/>
    </source>
</evidence>
<dbReference type="InterPro" id="IPR001279">
    <property type="entry name" value="Metallo-B-lactamas"/>
</dbReference>
<feature type="signal peptide" evidence="5">
    <location>
        <begin position="1"/>
        <end position="24"/>
    </location>
</feature>
<evidence type="ECO:0000256" key="2">
    <source>
        <dbReference type="ARBA" id="ARBA00022723"/>
    </source>
</evidence>
<dbReference type="Gene3D" id="3.60.15.10">
    <property type="entry name" value="Ribonuclease Z/Hydroxyacylglutathione hydrolase-like"/>
    <property type="match status" value="1"/>
</dbReference>
<evidence type="ECO:0000256" key="5">
    <source>
        <dbReference type="SAM" id="SignalP"/>
    </source>
</evidence>
<dbReference type="CDD" id="cd07720">
    <property type="entry name" value="OPHC2-like_MBL-fold"/>
    <property type="match status" value="1"/>
</dbReference>
<dbReference type="GO" id="GO:0016787">
    <property type="term" value="F:hydrolase activity"/>
    <property type="evidence" value="ECO:0007669"/>
    <property type="project" value="UniProtKB-KW"/>
</dbReference>
<keyword evidence="5" id="KW-0732">Signal</keyword>
<dbReference type="Pfam" id="PF00753">
    <property type="entry name" value="Lactamase_B"/>
    <property type="match status" value="1"/>
</dbReference>
<dbReference type="Proteomes" id="UP000191025">
    <property type="component" value="Unassembled WGS sequence"/>
</dbReference>
<organism evidence="7 8">
    <name type="scientific">Moraxella lacunata</name>
    <dbReference type="NCBI Taxonomy" id="477"/>
    <lineage>
        <taxon>Bacteria</taxon>
        <taxon>Pseudomonadati</taxon>
        <taxon>Pseudomonadota</taxon>
        <taxon>Gammaproteobacteria</taxon>
        <taxon>Moraxellales</taxon>
        <taxon>Moraxellaceae</taxon>
        <taxon>Moraxella</taxon>
    </lineage>
</organism>
<keyword evidence="3 7" id="KW-0378">Hydrolase</keyword>
<comment type="caution">
    <text evidence="7">The sequence shown here is derived from an EMBL/GenBank/DDBJ whole genome shotgun (WGS) entry which is preliminary data.</text>
</comment>
<feature type="domain" description="Metallo-beta-lactamase" evidence="6">
    <location>
        <begin position="108"/>
        <end position="312"/>
    </location>
</feature>
<dbReference type="PANTHER" id="PTHR42978">
    <property type="entry name" value="QUORUM-QUENCHING LACTONASE YTNP-RELATED-RELATED"/>
    <property type="match status" value="1"/>
</dbReference>
<gene>
    <name evidence="7" type="ORF">B5J94_03995</name>
</gene>
<feature type="chain" id="PRO_5010744227" evidence="5">
    <location>
        <begin position="25"/>
        <end position="340"/>
    </location>
</feature>
<protein>
    <submittedName>
        <fullName evidence="7">MBL fold metallo-hydrolase</fullName>
    </submittedName>
</protein>
<dbReference type="RefSeq" id="WP_062501494.1">
    <property type="nucleotide sequence ID" value="NZ_MXAN01000019.1"/>
</dbReference>
<dbReference type="SMART" id="SM00849">
    <property type="entry name" value="Lactamase_B"/>
    <property type="match status" value="1"/>
</dbReference>
<proteinExistence type="inferred from homology"/>
<dbReference type="AlphaFoldDB" id="A0A1V4H091"/>
<evidence type="ECO:0000256" key="3">
    <source>
        <dbReference type="ARBA" id="ARBA00022801"/>
    </source>
</evidence>
<accession>A0A1V4H091</accession>
<evidence type="ECO:0000259" key="6">
    <source>
        <dbReference type="SMART" id="SM00849"/>
    </source>
</evidence>
<dbReference type="InterPro" id="IPR036866">
    <property type="entry name" value="RibonucZ/Hydroxyglut_hydro"/>
</dbReference>
<dbReference type="GO" id="GO:0046872">
    <property type="term" value="F:metal ion binding"/>
    <property type="evidence" value="ECO:0007669"/>
    <property type="project" value="UniProtKB-KW"/>
</dbReference>
<comment type="similarity">
    <text evidence="1">Belongs to the metallo-beta-lactamase superfamily.</text>
</comment>
<name>A0A1V4H091_MORLA</name>
<evidence type="ECO:0000256" key="1">
    <source>
        <dbReference type="ARBA" id="ARBA00007749"/>
    </source>
</evidence>
<sequence length="340" mass="37633">MKTLSKISTALLLAGSLFSSVAMAHGTHSHSHAVYQPTENAVAQKRTQVDGYYRMMLGDYEVTALYDGYLSIGTPVYQQFTKLTKKQLDELISGQFRPMLPDGGAQTAVTGYLINTGKNLVLLDAGSGDVFDDKVGKLAESLIKSGYRPEQVDTIIPMHLHFDHFSGVTRNGKMEFPNATVYIANQEKAFWLDTPISQMPEHTQKYAQWTRDAVAPYVAAGRVKYYNLGDEIIPNFKSVPTTGHTPGHSSVEVSSKGEKLFVWGDLLHNHALQLPEPSVAAEFDVNAKSARASRLAMFPKLAKNKTWIAGAHLPFPGLGHIRQEKKGYSWVPVEYTPLEY</sequence>
<keyword evidence="2" id="KW-0479">Metal-binding</keyword>